<dbReference type="EMBL" id="BAAATR010000016">
    <property type="protein sequence ID" value="GAA2251425.1"/>
    <property type="molecule type" value="Genomic_DNA"/>
</dbReference>
<comment type="caution">
    <text evidence="3">The sequence shown here is derived from an EMBL/GenBank/DDBJ whole genome shotgun (WGS) entry which is preliminary data.</text>
</comment>
<dbReference type="NCBIfam" id="TIGR03083">
    <property type="entry name" value="maleylpyruvate isomerase family mycothiol-dependent enzyme"/>
    <property type="match status" value="1"/>
</dbReference>
<feature type="domain" description="Mycothiol-dependent maleylpyruvate isomerase metal-binding" evidence="2">
    <location>
        <begin position="9"/>
        <end position="125"/>
    </location>
</feature>
<dbReference type="PANTHER" id="PTHR40758:SF1">
    <property type="entry name" value="CONSERVED PROTEIN"/>
    <property type="match status" value="1"/>
</dbReference>
<dbReference type="RefSeq" id="WP_344637618.1">
    <property type="nucleotide sequence ID" value="NZ_BAAATR010000016.1"/>
</dbReference>
<evidence type="ECO:0000259" key="1">
    <source>
        <dbReference type="Pfam" id="PF07398"/>
    </source>
</evidence>
<dbReference type="Gene3D" id="1.20.120.450">
    <property type="entry name" value="dinb family like domain"/>
    <property type="match status" value="1"/>
</dbReference>
<feature type="domain" description="MDMPI C-terminal" evidence="1">
    <location>
        <begin position="138"/>
        <end position="220"/>
    </location>
</feature>
<accession>A0ABP5R4R7</accession>
<dbReference type="Pfam" id="PF11716">
    <property type="entry name" value="MDMPI_N"/>
    <property type="match status" value="1"/>
</dbReference>
<dbReference type="Proteomes" id="UP001500305">
    <property type="component" value="Unassembled WGS sequence"/>
</dbReference>
<keyword evidence="3" id="KW-0413">Isomerase</keyword>
<dbReference type="GO" id="GO:0016853">
    <property type="term" value="F:isomerase activity"/>
    <property type="evidence" value="ECO:0007669"/>
    <property type="project" value="UniProtKB-KW"/>
</dbReference>
<dbReference type="PANTHER" id="PTHR40758">
    <property type="entry name" value="CONSERVED PROTEIN"/>
    <property type="match status" value="1"/>
</dbReference>
<dbReference type="InterPro" id="IPR010872">
    <property type="entry name" value="MDMPI_C-term_domain"/>
</dbReference>
<keyword evidence="4" id="KW-1185">Reference proteome</keyword>
<reference evidence="4" key="1">
    <citation type="journal article" date="2019" name="Int. J. Syst. Evol. Microbiol.">
        <title>The Global Catalogue of Microorganisms (GCM) 10K type strain sequencing project: providing services to taxonomists for standard genome sequencing and annotation.</title>
        <authorList>
            <consortium name="The Broad Institute Genomics Platform"/>
            <consortium name="The Broad Institute Genome Sequencing Center for Infectious Disease"/>
            <person name="Wu L."/>
            <person name="Ma J."/>
        </authorList>
    </citation>
    <scope>NUCLEOTIDE SEQUENCE [LARGE SCALE GENOMIC DNA]</scope>
    <source>
        <strain evidence="4">JCM 7356</strain>
    </source>
</reference>
<proteinExistence type="predicted"/>
<evidence type="ECO:0000313" key="3">
    <source>
        <dbReference type="EMBL" id="GAA2251425.1"/>
    </source>
</evidence>
<dbReference type="InterPro" id="IPR017517">
    <property type="entry name" value="Maleyloyr_isom"/>
</dbReference>
<name>A0ABP5R4R7_9ACTN</name>
<dbReference type="InterPro" id="IPR034660">
    <property type="entry name" value="DinB/YfiT-like"/>
</dbReference>
<evidence type="ECO:0000313" key="4">
    <source>
        <dbReference type="Proteomes" id="UP001500305"/>
    </source>
</evidence>
<dbReference type="InterPro" id="IPR024344">
    <property type="entry name" value="MDMPI_metal-binding"/>
</dbReference>
<dbReference type="Pfam" id="PF07398">
    <property type="entry name" value="MDMPI_C"/>
    <property type="match status" value="1"/>
</dbReference>
<sequence>MEPKSLLLHLRRELTYFQKTLVDGELSAPVEHCGDWTLHDLAEHMGGSNLWAAIAATEGRGDFKPPAAPRERSALVEWFEASSATLLKALDTAPDTAAWTFYPPHTVGFWQRRRCMETLVHRWDAEHAVGTHRPMDVELAGEGVAEVFDTMAPLLVSRGRALAPESALRLEATDSGASWTYGPGSPVATLAAPAEHLLLLLWNRMPVDGETFAWEGDQRAGRRILERTLTP</sequence>
<organism evidence="3 4">
    <name type="scientific">Kitasatospora cystarginea</name>
    <dbReference type="NCBI Taxonomy" id="58350"/>
    <lineage>
        <taxon>Bacteria</taxon>
        <taxon>Bacillati</taxon>
        <taxon>Actinomycetota</taxon>
        <taxon>Actinomycetes</taxon>
        <taxon>Kitasatosporales</taxon>
        <taxon>Streptomycetaceae</taxon>
        <taxon>Kitasatospora</taxon>
    </lineage>
</organism>
<dbReference type="SUPFAM" id="SSF109854">
    <property type="entry name" value="DinB/YfiT-like putative metalloenzymes"/>
    <property type="match status" value="1"/>
</dbReference>
<evidence type="ECO:0000259" key="2">
    <source>
        <dbReference type="Pfam" id="PF11716"/>
    </source>
</evidence>
<protein>
    <submittedName>
        <fullName evidence="3">Maleylpyruvate isomerase family mycothiol-dependent enzyme</fullName>
    </submittedName>
</protein>
<gene>
    <name evidence="3" type="ORF">GCM10010430_38040</name>
</gene>